<sequence length="459" mass="53943">MNNRYSIIWLDKRFIFFGFEDKKELEILHKVYVIPNGGKVIESKDIYTTEDKDIDYAICNYDLGYRRRVPEINYQKLRTPFWLWLCVKDKWNYSSLWHPFFRPNGNFHLNLLNGIQIEFISYSIAKNSQLNDESTPEKIRGMNDISILTAFTYTQMGACITNTYIDTCNNFSWNNSNIKLNLVILCDKKILNEDIMSRLMAYKESGYLILNVNWLYDCYEEGIIVDLTSYIYSFPHEKDSKDDTQTNIQVLNTTKISINFHIEQNKYEILASHEVGMNWSTTLNASGINKINIVRFSQYILDYILDYNFNYNNKKLVLLFNDEGEEVDFWYDLSNSIKSTSNDLRKIKSSIIPFFKNSLIIILDVTKYISLAGENFSFENLGRKVGDTLPKHLEDAVNQKLEDMDSLFSLLNSQHFTDLDSFVEYKIDDKSDFNTERMNKAVKRFDISERRWHQSALGG</sequence>
<dbReference type="VEuPathDB" id="CryptoDB:cand_008340"/>
<proteinExistence type="predicted"/>
<dbReference type="RefSeq" id="XP_067067934.1">
    <property type="nucleotide sequence ID" value="XM_067211074.1"/>
</dbReference>
<dbReference type="EMBL" id="LRBS01000069">
    <property type="protein sequence ID" value="OII76088.1"/>
    <property type="molecule type" value="Genomic_DNA"/>
</dbReference>
<comment type="caution">
    <text evidence="2">The sequence shown here is derived from an EMBL/GenBank/DDBJ whole genome shotgun (WGS) entry which is preliminary data.</text>
</comment>
<dbReference type="Gene3D" id="3.40.50.10190">
    <property type="entry name" value="BRCT domain"/>
    <property type="match status" value="1"/>
</dbReference>
<gene>
    <name evidence="2" type="ORF">cand_008340</name>
</gene>
<dbReference type="PROSITE" id="PS50172">
    <property type="entry name" value="BRCT"/>
    <property type="match status" value="1"/>
</dbReference>
<keyword evidence="3" id="KW-1185">Reference proteome</keyword>
<evidence type="ECO:0000313" key="3">
    <source>
        <dbReference type="Proteomes" id="UP000186804"/>
    </source>
</evidence>
<feature type="domain" description="BRCT" evidence="1">
    <location>
        <begin position="155"/>
        <end position="232"/>
    </location>
</feature>
<dbReference type="Proteomes" id="UP000186804">
    <property type="component" value="Unassembled WGS sequence"/>
</dbReference>
<name>A0A1J4MPI2_9CRYT</name>
<accession>A0A1J4MPI2</accession>
<evidence type="ECO:0000313" key="2">
    <source>
        <dbReference type="EMBL" id="OII76088.1"/>
    </source>
</evidence>
<reference evidence="2 3" key="1">
    <citation type="submission" date="2016-10" db="EMBL/GenBank/DDBJ databases">
        <title>Reductive evolution of mitochondrial metabolism and differential evolution of invasion-related proteins in Cryptosporidium.</title>
        <authorList>
            <person name="Liu S."/>
            <person name="Roellig D.M."/>
            <person name="Guo Y."/>
            <person name="Li N."/>
            <person name="Frace M.A."/>
            <person name="Tang K."/>
            <person name="Zhang L."/>
            <person name="Feng Y."/>
            <person name="Xiao L."/>
        </authorList>
    </citation>
    <scope>NUCLEOTIDE SEQUENCE [LARGE SCALE GENOMIC DNA]</scope>
    <source>
        <strain evidence="2">30847</strain>
    </source>
</reference>
<dbReference type="AlphaFoldDB" id="A0A1J4MPI2"/>
<dbReference type="InterPro" id="IPR036420">
    <property type="entry name" value="BRCT_dom_sf"/>
</dbReference>
<dbReference type="OrthoDB" id="340020at2759"/>
<organism evidence="2 3">
    <name type="scientific">Cryptosporidium andersoni</name>
    <dbReference type="NCBI Taxonomy" id="117008"/>
    <lineage>
        <taxon>Eukaryota</taxon>
        <taxon>Sar</taxon>
        <taxon>Alveolata</taxon>
        <taxon>Apicomplexa</taxon>
        <taxon>Conoidasida</taxon>
        <taxon>Coccidia</taxon>
        <taxon>Eucoccidiorida</taxon>
        <taxon>Eimeriorina</taxon>
        <taxon>Cryptosporidiidae</taxon>
        <taxon>Cryptosporidium</taxon>
    </lineage>
</organism>
<dbReference type="InterPro" id="IPR001357">
    <property type="entry name" value="BRCT_dom"/>
</dbReference>
<protein>
    <recommendedName>
        <fullName evidence="1">BRCT domain-containing protein</fullName>
    </recommendedName>
</protein>
<dbReference type="GeneID" id="92365019"/>
<evidence type="ECO:0000259" key="1">
    <source>
        <dbReference type="PROSITE" id="PS50172"/>
    </source>
</evidence>
<dbReference type="SUPFAM" id="SSF52113">
    <property type="entry name" value="BRCT domain"/>
    <property type="match status" value="1"/>
</dbReference>